<dbReference type="PANTHER" id="PTHR35882">
    <property type="entry name" value="PELA"/>
    <property type="match status" value="1"/>
</dbReference>
<dbReference type="Gene3D" id="3.20.20.70">
    <property type="entry name" value="Aldolase class I"/>
    <property type="match status" value="2"/>
</dbReference>
<dbReference type="PRINTS" id="PR01545">
    <property type="entry name" value="THEMAYE10DUF"/>
</dbReference>
<dbReference type="Pfam" id="PF03537">
    <property type="entry name" value="Glyco_hydro_114"/>
    <property type="match status" value="1"/>
</dbReference>
<organism evidence="2 3">
    <name type="scientific">Microbulbifer yueqingensis</name>
    <dbReference type="NCBI Taxonomy" id="658219"/>
    <lineage>
        <taxon>Bacteria</taxon>
        <taxon>Pseudomonadati</taxon>
        <taxon>Pseudomonadota</taxon>
        <taxon>Gammaproteobacteria</taxon>
        <taxon>Cellvibrionales</taxon>
        <taxon>Microbulbiferaceae</taxon>
        <taxon>Microbulbifer</taxon>
    </lineage>
</organism>
<dbReference type="InterPro" id="IPR017853">
    <property type="entry name" value="GH"/>
</dbReference>
<accession>A0A1G8ZIZ4</accession>
<dbReference type="AlphaFoldDB" id="A0A1G8ZIZ4"/>
<name>A0A1G8ZIZ4_9GAMM</name>
<dbReference type="EMBL" id="FNFH01000003">
    <property type="protein sequence ID" value="SDK14574.1"/>
    <property type="molecule type" value="Genomic_DNA"/>
</dbReference>
<feature type="domain" description="Glycoside-hydrolase family GH114 TIM-barrel" evidence="1">
    <location>
        <begin position="228"/>
        <end position="325"/>
    </location>
</feature>
<proteinExistence type="predicted"/>
<evidence type="ECO:0000313" key="3">
    <source>
        <dbReference type="Proteomes" id="UP000199305"/>
    </source>
</evidence>
<reference evidence="3" key="1">
    <citation type="submission" date="2016-10" db="EMBL/GenBank/DDBJ databases">
        <authorList>
            <person name="Varghese N."/>
            <person name="Submissions S."/>
        </authorList>
    </citation>
    <scope>NUCLEOTIDE SEQUENCE [LARGE SCALE GENOMIC DNA]</scope>
    <source>
        <strain evidence="3">CGMCC 1.10658</strain>
    </source>
</reference>
<dbReference type="SUPFAM" id="SSF51445">
    <property type="entry name" value="(Trans)glycosidases"/>
    <property type="match status" value="1"/>
</dbReference>
<dbReference type="InterPro" id="IPR013785">
    <property type="entry name" value="Aldolase_TIM"/>
</dbReference>
<dbReference type="InterPro" id="IPR016062">
    <property type="entry name" value="TM1410-rel"/>
</dbReference>
<dbReference type="Proteomes" id="UP000199305">
    <property type="component" value="Unassembled WGS sequence"/>
</dbReference>
<evidence type="ECO:0000313" key="2">
    <source>
        <dbReference type="EMBL" id="SDK14574.1"/>
    </source>
</evidence>
<dbReference type="OrthoDB" id="30037at2"/>
<dbReference type="PANTHER" id="PTHR35882:SF2">
    <property type="entry name" value="PELA"/>
    <property type="match status" value="1"/>
</dbReference>
<dbReference type="STRING" id="658219.SAMN05216212_1632"/>
<sequence>MNRYLALLLAPLLLVACEFDDLPELTFQREVRDFRADMRELVRDIAIYARERRENFIVVPQDGVELVTTDGLATGALEIEYLDAVDGLGAQGVFFGAAGVDQPTPITQTDRLIELIDLAVETGEFPVLVTDFANSRRNIDEAYDSIAEAGFLPFVAPNRELDTVPGFPLEVPGTNFADIDDLGLARNFLNLVNPRLFSTRQEFIDALVLTDYDVLILDFFFNGEPFTAAQLQQLRFKPGGGRRLLLAYLSIGQAESDRFYWQNSWFSNPPVWLVEQVAGDPTNYHVRYWEPGWQAILFGSPDAYLDRILDTAFDGVFLDHVDEYEFFERN</sequence>
<protein>
    <recommendedName>
        <fullName evidence="1">Glycoside-hydrolase family GH114 TIM-barrel domain-containing protein</fullName>
    </recommendedName>
</protein>
<keyword evidence="3" id="KW-1185">Reference proteome</keyword>
<evidence type="ECO:0000259" key="1">
    <source>
        <dbReference type="Pfam" id="PF03537"/>
    </source>
</evidence>
<dbReference type="PROSITE" id="PS51257">
    <property type="entry name" value="PROKAR_LIPOPROTEIN"/>
    <property type="match status" value="1"/>
</dbReference>
<dbReference type="RefSeq" id="WP_139169449.1">
    <property type="nucleotide sequence ID" value="NZ_FNFH01000003.1"/>
</dbReference>
<dbReference type="InterPro" id="IPR004352">
    <property type="entry name" value="GH114_TIM-barrel"/>
</dbReference>
<gene>
    <name evidence="2" type="ORF">SAMN05216212_1632</name>
</gene>